<keyword evidence="4" id="KW-0067">ATP-binding</keyword>
<reference evidence="6" key="1">
    <citation type="journal article" date="2020" name="Nature">
        <title>Giant virus diversity and host interactions through global metagenomics.</title>
        <authorList>
            <person name="Schulz F."/>
            <person name="Roux S."/>
            <person name="Paez-Espino D."/>
            <person name="Jungbluth S."/>
            <person name="Walsh D.A."/>
            <person name="Denef V.J."/>
            <person name="McMahon K.D."/>
            <person name="Konstantinidis K.T."/>
            <person name="Eloe-Fadrosh E.A."/>
            <person name="Kyrpides N.C."/>
            <person name="Woyke T."/>
        </authorList>
    </citation>
    <scope>NUCLEOTIDE SEQUENCE</scope>
    <source>
        <strain evidence="6">GVMAG-M-3300020728-1</strain>
    </source>
</reference>
<keyword evidence="1" id="KW-0547">Nucleotide-binding</keyword>
<proteinExistence type="predicted"/>
<dbReference type="SMART" id="SM00487">
    <property type="entry name" value="DEXDc"/>
    <property type="match status" value="1"/>
</dbReference>
<dbReference type="GO" id="GO:0016787">
    <property type="term" value="F:hydrolase activity"/>
    <property type="evidence" value="ECO:0007669"/>
    <property type="project" value="UniProtKB-KW"/>
</dbReference>
<evidence type="ECO:0000256" key="1">
    <source>
        <dbReference type="ARBA" id="ARBA00022741"/>
    </source>
</evidence>
<dbReference type="CDD" id="cd18785">
    <property type="entry name" value="SF2_C"/>
    <property type="match status" value="1"/>
</dbReference>
<dbReference type="GO" id="GO:0004386">
    <property type="term" value="F:helicase activity"/>
    <property type="evidence" value="ECO:0007669"/>
    <property type="project" value="UniProtKB-KW"/>
</dbReference>
<dbReference type="InterPro" id="IPR027417">
    <property type="entry name" value="P-loop_NTPase"/>
</dbReference>
<dbReference type="AlphaFoldDB" id="A0A6C0CFU5"/>
<keyword evidence="3" id="KW-0347">Helicase</keyword>
<protein>
    <recommendedName>
        <fullName evidence="5">Helicase ATP-binding domain-containing protein</fullName>
    </recommendedName>
</protein>
<evidence type="ECO:0000256" key="3">
    <source>
        <dbReference type="ARBA" id="ARBA00022806"/>
    </source>
</evidence>
<organism evidence="6">
    <name type="scientific">viral metagenome</name>
    <dbReference type="NCBI Taxonomy" id="1070528"/>
    <lineage>
        <taxon>unclassified sequences</taxon>
        <taxon>metagenomes</taxon>
        <taxon>organismal metagenomes</taxon>
    </lineage>
</organism>
<dbReference type="GO" id="GO:0003677">
    <property type="term" value="F:DNA binding"/>
    <property type="evidence" value="ECO:0007669"/>
    <property type="project" value="InterPro"/>
</dbReference>
<evidence type="ECO:0000256" key="2">
    <source>
        <dbReference type="ARBA" id="ARBA00022801"/>
    </source>
</evidence>
<dbReference type="InterPro" id="IPR014001">
    <property type="entry name" value="Helicase_ATP-bd"/>
</dbReference>
<sequence>MLTSRGYRIPKRDVPNLHHVKGVLNVKPYIPAVFVQPRFVTKYPVFTEDAEYLYVPKHYGIGEFGPITETKRDVPKTDPCFWEFAGTIRENQKEVVNSYMCPEPRDGIISLQTGGGKTVCALYIASQIQMPTIVLVHNTFLRDQWVDRIKSFLPKARIGMWNEDSTLDTFIQDFVIRIDGDVIKYRNDIHTPHYKLLKNMKDEEITTLSKIMNIPATLQSITSSIRKYTSHRDITIAMIQGVMRESVCPDQFNDIGLLIVDECHHIASEAFSRTMSKLTSKHMLGLSATPERKDKLMYVINWFLGPMLYRSNTADKVDEKVRVEVYDFDPQDEEYNAIIYNNQGVMFTTLMINKVAEYKPRNDLIVNLLDDLSQEDRQILVLTDRVEHTKTLFEGLPDKVKEHACILGSKVKATERAKFCESKKILIATYAMCKEGFDVSTLNTLVMATSRPDVDQIVGRIMRTEKTKRAVNPLIIDIVDPAFRRQFGERLRLYKERNYQVEKMTIE</sequence>
<evidence type="ECO:0000256" key="4">
    <source>
        <dbReference type="ARBA" id="ARBA00022840"/>
    </source>
</evidence>
<dbReference type="PANTHER" id="PTHR11274:SF0">
    <property type="entry name" value="GENERAL TRANSCRIPTION AND DNA REPAIR FACTOR IIH HELICASE SUBUNIT XPB"/>
    <property type="match status" value="1"/>
</dbReference>
<dbReference type="InterPro" id="IPR006935">
    <property type="entry name" value="Helicase/UvrB_N"/>
</dbReference>
<evidence type="ECO:0000259" key="5">
    <source>
        <dbReference type="PROSITE" id="PS51192"/>
    </source>
</evidence>
<dbReference type="GO" id="GO:0005524">
    <property type="term" value="F:ATP binding"/>
    <property type="evidence" value="ECO:0007669"/>
    <property type="project" value="UniProtKB-KW"/>
</dbReference>
<feature type="domain" description="Helicase ATP-binding" evidence="5">
    <location>
        <begin position="98"/>
        <end position="308"/>
    </location>
</feature>
<dbReference type="PANTHER" id="PTHR11274">
    <property type="entry name" value="RAD25/XP-B DNA REPAIR HELICASE"/>
    <property type="match status" value="1"/>
</dbReference>
<dbReference type="PROSITE" id="PS51192">
    <property type="entry name" value="HELICASE_ATP_BIND_1"/>
    <property type="match status" value="1"/>
</dbReference>
<accession>A0A6C0CFU5</accession>
<keyword evidence="2" id="KW-0378">Hydrolase</keyword>
<dbReference type="InterPro" id="IPR050615">
    <property type="entry name" value="ATP-dep_DNA_Helicase"/>
</dbReference>
<dbReference type="SUPFAM" id="SSF52540">
    <property type="entry name" value="P-loop containing nucleoside triphosphate hydrolases"/>
    <property type="match status" value="2"/>
</dbReference>
<dbReference type="Gene3D" id="3.40.50.300">
    <property type="entry name" value="P-loop containing nucleotide triphosphate hydrolases"/>
    <property type="match status" value="2"/>
</dbReference>
<dbReference type="EMBL" id="MN739407">
    <property type="protein sequence ID" value="QHT03157.1"/>
    <property type="molecule type" value="Genomic_DNA"/>
</dbReference>
<name>A0A6C0CFU5_9ZZZZ</name>
<dbReference type="Pfam" id="PF04851">
    <property type="entry name" value="ResIII"/>
    <property type="match status" value="1"/>
</dbReference>
<evidence type="ECO:0000313" key="6">
    <source>
        <dbReference type="EMBL" id="QHT03157.1"/>
    </source>
</evidence>